<feature type="active site" description="Proton acceptor" evidence="6">
    <location>
        <position position="375"/>
    </location>
</feature>
<dbReference type="Gene3D" id="3.40.47.10">
    <property type="match status" value="1"/>
</dbReference>
<evidence type="ECO:0000256" key="3">
    <source>
        <dbReference type="ARBA" id="ARBA00022679"/>
    </source>
</evidence>
<dbReference type="GO" id="GO:0003985">
    <property type="term" value="F:acetyl-CoA C-acetyltransferase activity"/>
    <property type="evidence" value="ECO:0007669"/>
    <property type="project" value="UniProtKB-EC"/>
</dbReference>
<keyword evidence="11" id="KW-1185">Reference proteome</keyword>
<dbReference type="InterPro" id="IPR016039">
    <property type="entry name" value="Thiolase-like"/>
</dbReference>
<dbReference type="AlphaFoldDB" id="A0A0S4QH42"/>
<keyword evidence="4 7" id="KW-0012">Acyltransferase</keyword>
<organism evidence="10 11">
    <name type="scientific">Parafrankia irregularis</name>
    <dbReference type="NCBI Taxonomy" id="795642"/>
    <lineage>
        <taxon>Bacteria</taxon>
        <taxon>Bacillati</taxon>
        <taxon>Actinomycetota</taxon>
        <taxon>Actinomycetes</taxon>
        <taxon>Frankiales</taxon>
        <taxon>Frankiaceae</taxon>
        <taxon>Parafrankia</taxon>
    </lineage>
</organism>
<proteinExistence type="inferred from homology"/>
<evidence type="ECO:0000259" key="9">
    <source>
        <dbReference type="Pfam" id="PF02803"/>
    </source>
</evidence>
<sequence>MTDAVVVSTARTAIGRARKGSLVGLDAFALAEAVVPAVVERAGVPVSDIDDLVLAESYQGGGVIARHTAVRIGLTDVSGLATNRHCASGLSAVAIAAAGIRAGMEKVVVAGGTESLSNQILGSRRDADGNQKIWMSPPNPDTPEAPSFDMPITVGENTAREMGLTRRDVDEWTVYTQERALASIDSGAFVDEIIPLDVTLPDGTTKRFDTDEHPRRGTTLERLAELPVIRPDYPNPTVTAANSAGLNDAAAAVTLTSDDYAATHGLAPLARIRSWATAGIDPALTGLAPTLAIPKALDRAGLTISDIALFEINEAFCSVPVAAIRKLGLDPAIVNVNGSGASLGHPIAATGARMIVTMIGELRRRGASLGVVSMCAGGGMGAAMVIEII</sequence>
<dbReference type="PANTHER" id="PTHR18919">
    <property type="entry name" value="ACETYL-COA C-ACYLTRANSFERASE"/>
    <property type="match status" value="1"/>
</dbReference>
<dbReference type="Proteomes" id="UP000198802">
    <property type="component" value="Unassembled WGS sequence"/>
</dbReference>
<feature type="active site" description="Proton acceptor" evidence="6">
    <location>
        <position position="345"/>
    </location>
</feature>
<evidence type="ECO:0000313" key="10">
    <source>
        <dbReference type="EMBL" id="CUU54837.1"/>
    </source>
</evidence>
<dbReference type="InterPro" id="IPR020616">
    <property type="entry name" value="Thiolase_N"/>
</dbReference>
<evidence type="ECO:0000256" key="4">
    <source>
        <dbReference type="ARBA" id="ARBA00023315"/>
    </source>
</evidence>
<dbReference type="NCBIfam" id="TIGR01930">
    <property type="entry name" value="AcCoA-C-Actrans"/>
    <property type="match status" value="1"/>
</dbReference>
<feature type="active site" description="Acyl-thioester intermediate" evidence="6">
    <location>
        <position position="86"/>
    </location>
</feature>
<evidence type="ECO:0000256" key="1">
    <source>
        <dbReference type="ARBA" id="ARBA00010982"/>
    </source>
</evidence>
<evidence type="ECO:0000259" key="8">
    <source>
        <dbReference type="Pfam" id="PF00108"/>
    </source>
</evidence>
<feature type="domain" description="Thiolase C-terminal" evidence="9">
    <location>
        <begin position="267"/>
        <end position="387"/>
    </location>
</feature>
<dbReference type="CDD" id="cd00751">
    <property type="entry name" value="thiolase"/>
    <property type="match status" value="1"/>
</dbReference>
<evidence type="ECO:0000256" key="5">
    <source>
        <dbReference type="ARBA" id="ARBA00040529"/>
    </source>
</evidence>
<dbReference type="Pfam" id="PF00108">
    <property type="entry name" value="Thiolase_N"/>
    <property type="match status" value="1"/>
</dbReference>
<dbReference type="PANTHER" id="PTHR18919:SF107">
    <property type="entry name" value="ACETYL-COA ACETYLTRANSFERASE, CYTOSOLIC"/>
    <property type="match status" value="1"/>
</dbReference>
<evidence type="ECO:0000256" key="7">
    <source>
        <dbReference type="RuleBase" id="RU003557"/>
    </source>
</evidence>
<comment type="similarity">
    <text evidence="1 7">Belongs to the thiolase-like superfamily. Thiolase family.</text>
</comment>
<dbReference type="RefSeq" id="WP_091272699.1">
    <property type="nucleotide sequence ID" value="NZ_FAOZ01000003.1"/>
</dbReference>
<dbReference type="InterPro" id="IPR020610">
    <property type="entry name" value="Thiolase_AS"/>
</dbReference>
<dbReference type="InterPro" id="IPR002155">
    <property type="entry name" value="Thiolase"/>
</dbReference>
<evidence type="ECO:0000256" key="2">
    <source>
        <dbReference type="ARBA" id="ARBA00012705"/>
    </source>
</evidence>
<dbReference type="PROSITE" id="PS00099">
    <property type="entry name" value="THIOLASE_3"/>
    <property type="match status" value="1"/>
</dbReference>
<gene>
    <name evidence="10" type="ORF">Ga0074812_103327</name>
</gene>
<dbReference type="InterPro" id="IPR020617">
    <property type="entry name" value="Thiolase_C"/>
</dbReference>
<dbReference type="SUPFAM" id="SSF53901">
    <property type="entry name" value="Thiolase-like"/>
    <property type="match status" value="2"/>
</dbReference>
<evidence type="ECO:0000256" key="6">
    <source>
        <dbReference type="PIRSR" id="PIRSR000429-1"/>
    </source>
</evidence>
<protein>
    <recommendedName>
        <fullName evidence="5">Probable acetyl-CoA acetyltransferase</fullName>
        <ecNumber evidence="2">2.3.1.9</ecNumber>
    </recommendedName>
</protein>
<evidence type="ECO:0000313" key="11">
    <source>
        <dbReference type="Proteomes" id="UP000198802"/>
    </source>
</evidence>
<keyword evidence="3 7" id="KW-0808">Transferase</keyword>
<dbReference type="PIRSF" id="PIRSF000429">
    <property type="entry name" value="Ac-CoA_Ac_transf"/>
    <property type="match status" value="1"/>
</dbReference>
<dbReference type="EMBL" id="FAOZ01000003">
    <property type="protein sequence ID" value="CUU54837.1"/>
    <property type="molecule type" value="Genomic_DNA"/>
</dbReference>
<reference evidence="11" key="1">
    <citation type="submission" date="2015-11" db="EMBL/GenBank/DDBJ databases">
        <authorList>
            <person name="Varghese N."/>
        </authorList>
    </citation>
    <scope>NUCLEOTIDE SEQUENCE [LARGE SCALE GENOMIC DNA]</scope>
    <source>
        <strain evidence="11">DSM 45899</strain>
    </source>
</reference>
<dbReference type="EC" id="2.3.1.9" evidence="2"/>
<accession>A0A0S4QH42</accession>
<feature type="domain" description="Thiolase N-terminal" evidence="8">
    <location>
        <begin position="5"/>
        <end position="258"/>
    </location>
</feature>
<dbReference type="Pfam" id="PF02803">
    <property type="entry name" value="Thiolase_C"/>
    <property type="match status" value="1"/>
</dbReference>
<name>A0A0S4QH42_9ACTN</name>